<dbReference type="Gramene" id="OE9A011124T1">
    <property type="protein sequence ID" value="OE9A011124C1"/>
    <property type="gene ID" value="OE9A011124"/>
</dbReference>
<gene>
    <name evidence="1" type="ORF">OLEA9_A011124</name>
</gene>
<dbReference type="AlphaFoldDB" id="A0A8S0TTQ3"/>
<keyword evidence="2" id="KW-1185">Reference proteome</keyword>
<reference evidence="1 2" key="1">
    <citation type="submission" date="2019-12" db="EMBL/GenBank/DDBJ databases">
        <authorList>
            <person name="Alioto T."/>
            <person name="Alioto T."/>
            <person name="Gomez Garrido J."/>
        </authorList>
    </citation>
    <scope>NUCLEOTIDE SEQUENCE [LARGE SCALE GENOMIC DNA]</scope>
</reference>
<dbReference type="EMBL" id="CACTIH010007295">
    <property type="protein sequence ID" value="CAA3008318.1"/>
    <property type="molecule type" value="Genomic_DNA"/>
</dbReference>
<dbReference type="Proteomes" id="UP000594638">
    <property type="component" value="Unassembled WGS sequence"/>
</dbReference>
<accession>A0A8S0TTQ3</accession>
<name>A0A8S0TTQ3_OLEEU</name>
<evidence type="ECO:0000313" key="1">
    <source>
        <dbReference type="EMBL" id="CAA3008318.1"/>
    </source>
</evidence>
<organism evidence="1 2">
    <name type="scientific">Olea europaea subsp. europaea</name>
    <dbReference type="NCBI Taxonomy" id="158383"/>
    <lineage>
        <taxon>Eukaryota</taxon>
        <taxon>Viridiplantae</taxon>
        <taxon>Streptophyta</taxon>
        <taxon>Embryophyta</taxon>
        <taxon>Tracheophyta</taxon>
        <taxon>Spermatophyta</taxon>
        <taxon>Magnoliopsida</taxon>
        <taxon>eudicotyledons</taxon>
        <taxon>Gunneridae</taxon>
        <taxon>Pentapetalae</taxon>
        <taxon>asterids</taxon>
        <taxon>lamiids</taxon>
        <taxon>Lamiales</taxon>
        <taxon>Oleaceae</taxon>
        <taxon>Oleeae</taxon>
        <taxon>Olea</taxon>
    </lineage>
</organism>
<comment type="caution">
    <text evidence="1">The sequence shown here is derived from an EMBL/GenBank/DDBJ whole genome shotgun (WGS) entry which is preliminary data.</text>
</comment>
<protein>
    <submittedName>
        <fullName evidence="1">Uncharacterized protein</fullName>
    </submittedName>
</protein>
<sequence>MEPDFQAVSRKRCAGHVRDVSGPHQGHNLISKHFSTVFRTWCAGHVPDVAGTKPDVQAFLGSFWDRMYRPCLGHGGDTGRFLSPFGHGVQAMSGTCPSRGRDAT</sequence>
<proteinExistence type="predicted"/>
<evidence type="ECO:0000313" key="2">
    <source>
        <dbReference type="Proteomes" id="UP000594638"/>
    </source>
</evidence>